<reference evidence="2" key="2">
    <citation type="submission" date="2020-09" db="EMBL/GenBank/DDBJ databases">
        <authorList>
            <person name="Sun Q."/>
            <person name="Kim S."/>
        </authorList>
    </citation>
    <scope>NUCLEOTIDE SEQUENCE</scope>
    <source>
        <strain evidence="2">KCTC 22164</strain>
    </source>
</reference>
<gene>
    <name evidence="2" type="ORF">GCM10007391_30260</name>
</gene>
<reference evidence="2" key="1">
    <citation type="journal article" date="2014" name="Int. J. Syst. Evol. Microbiol.">
        <title>Complete genome sequence of Corynebacterium casei LMG S-19264T (=DSM 44701T), isolated from a smear-ripened cheese.</title>
        <authorList>
            <consortium name="US DOE Joint Genome Institute (JGI-PGF)"/>
            <person name="Walter F."/>
            <person name="Albersmeier A."/>
            <person name="Kalinowski J."/>
            <person name="Ruckert C."/>
        </authorList>
    </citation>
    <scope>NUCLEOTIDE SEQUENCE</scope>
    <source>
        <strain evidence="2">KCTC 22164</strain>
    </source>
</reference>
<name>A0A918JQG5_9ALTE</name>
<sequence length="252" mass="27843">MKTSFFVTPALVVSATALLSSPVMAQEEEQKPFTMEGELGFIFTTGNTETTSASAGLTAHQELENWSNDYIVEGLYKKETVEIDGEEVERTSAQKFFSSAQGNYKLDNPDHRLFGFASYEDDRLSNYDYQATIAAGWNQKVLETKTQTFEYSLGPGYAFRETQDGEELNGLIVRASAAYSWRISETAKFTQTLSTEVGSENTKSRAESALTATISGNLSMKVSVKLDHNSNVAPGIEKLDTETAVTLVYNFF</sequence>
<dbReference type="Pfam" id="PF04338">
    <property type="entry name" value="DUF481"/>
    <property type="match status" value="1"/>
</dbReference>
<proteinExistence type="predicted"/>
<evidence type="ECO:0000313" key="3">
    <source>
        <dbReference type="Proteomes" id="UP000631300"/>
    </source>
</evidence>
<protein>
    <recommendedName>
        <fullName evidence="4">DUF481 domain-containing protein</fullName>
    </recommendedName>
</protein>
<dbReference type="Proteomes" id="UP000631300">
    <property type="component" value="Unassembled WGS sequence"/>
</dbReference>
<keyword evidence="1" id="KW-0732">Signal</keyword>
<dbReference type="RefSeq" id="WP_189407928.1">
    <property type="nucleotide sequence ID" value="NZ_BMXP01000010.1"/>
</dbReference>
<dbReference type="InterPro" id="IPR007433">
    <property type="entry name" value="DUF481"/>
</dbReference>
<feature type="signal peptide" evidence="1">
    <location>
        <begin position="1"/>
        <end position="25"/>
    </location>
</feature>
<organism evidence="2 3">
    <name type="scientific">Alteromonas halophila</name>
    <dbReference type="NCBI Taxonomy" id="516698"/>
    <lineage>
        <taxon>Bacteria</taxon>
        <taxon>Pseudomonadati</taxon>
        <taxon>Pseudomonadota</taxon>
        <taxon>Gammaproteobacteria</taxon>
        <taxon>Alteromonadales</taxon>
        <taxon>Alteromonadaceae</taxon>
        <taxon>Alteromonas/Salinimonas group</taxon>
        <taxon>Alteromonas</taxon>
    </lineage>
</organism>
<evidence type="ECO:0000313" key="2">
    <source>
        <dbReference type="EMBL" id="GGW93908.1"/>
    </source>
</evidence>
<evidence type="ECO:0000256" key="1">
    <source>
        <dbReference type="SAM" id="SignalP"/>
    </source>
</evidence>
<evidence type="ECO:0008006" key="4">
    <source>
        <dbReference type="Google" id="ProtNLM"/>
    </source>
</evidence>
<comment type="caution">
    <text evidence="2">The sequence shown here is derived from an EMBL/GenBank/DDBJ whole genome shotgun (WGS) entry which is preliminary data.</text>
</comment>
<dbReference type="AlphaFoldDB" id="A0A918JQG5"/>
<accession>A0A918JQG5</accession>
<keyword evidence="3" id="KW-1185">Reference proteome</keyword>
<feature type="chain" id="PRO_5036929072" description="DUF481 domain-containing protein" evidence="1">
    <location>
        <begin position="26"/>
        <end position="252"/>
    </location>
</feature>
<dbReference type="EMBL" id="BMXP01000010">
    <property type="protein sequence ID" value="GGW93908.1"/>
    <property type="molecule type" value="Genomic_DNA"/>
</dbReference>